<protein>
    <recommendedName>
        <fullName evidence="1">DNA-directed RNA polymerase</fullName>
        <ecNumber evidence="1">2.7.7.6</ecNumber>
    </recommendedName>
</protein>
<keyword evidence="4 7" id="KW-0548">Nucleotidyltransferase</keyword>
<evidence type="ECO:0000313" key="8">
    <source>
        <dbReference type="Proteomes" id="UP000250561"/>
    </source>
</evidence>
<dbReference type="EC" id="2.7.7.6" evidence="1"/>
<dbReference type="Pfam" id="PF00562">
    <property type="entry name" value="RNA_pol_Rpb2_6"/>
    <property type="match status" value="1"/>
</dbReference>
<dbReference type="GO" id="GO:0003677">
    <property type="term" value="F:DNA binding"/>
    <property type="evidence" value="ECO:0007669"/>
    <property type="project" value="InterPro"/>
</dbReference>
<keyword evidence="2 7" id="KW-0240">DNA-directed RNA polymerase</keyword>
<feature type="domain" description="DNA-directed RNA polymerase subunit 2 hybrid-binding" evidence="6">
    <location>
        <begin position="9"/>
        <end position="94"/>
    </location>
</feature>
<gene>
    <name evidence="7" type="primary">rpoB_6</name>
    <name evidence="7" type="ORF">NCTC11126_05459</name>
</gene>
<dbReference type="GO" id="GO:0032549">
    <property type="term" value="F:ribonucleoside binding"/>
    <property type="evidence" value="ECO:0007669"/>
    <property type="project" value="InterPro"/>
</dbReference>
<evidence type="ECO:0000313" key="7">
    <source>
        <dbReference type="EMBL" id="SPW56843.1"/>
    </source>
</evidence>
<dbReference type="PANTHER" id="PTHR20856">
    <property type="entry name" value="DNA-DIRECTED RNA POLYMERASE I SUBUNIT 2"/>
    <property type="match status" value="1"/>
</dbReference>
<accession>A0A2X1KCU9</accession>
<dbReference type="AlphaFoldDB" id="A0A2X1KCU9"/>
<reference evidence="7 8" key="1">
    <citation type="submission" date="2018-06" db="EMBL/GenBank/DDBJ databases">
        <authorList>
            <consortium name="Pathogen Informatics"/>
            <person name="Doyle S."/>
        </authorList>
    </citation>
    <scope>NUCLEOTIDE SEQUENCE [LARGE SCALE GENOMIC DNA]</scope>
    <source>
        <strain evidence="7 8">NCTC11126</strain>
    </source>
</reference>
<dbReference type="Proteomes" id="UP000250561">
    <property type="component" value="Unassembled WGS sequence"/>
</dbReference>
<evidence type="ECO:0000256" key="5">
    <source>
        <dbReference type="ARBA" id="ARBA00023163"/>
    </source>
</evidence>
<dbReference type="EMBL" id="UARS01000011">
    <property type="protein sequence ID" value="SPW56843.1"/>
    <property type="molecule type" value="Genomic_DNA"/>
</dbReference>
<name>A0A2X1KCU9_ECOLX</name>
<evidence type="ECO:0000256" key="1">
    <source>
        <dbReference type="ARBA" id="ARBA00012418"/>
    </source>
</evidence>
<keyword evidence="3 7" id="KW-0808">Transferase</keyword>
<dbReference type="SUPFAM" id="SSF64484">
    <property type="entry name" value="beta and beta-prime subunits of DNA dependent RNA-polymerase"/>
    <property type="match status" value="1"/>
</dbReference>
<proteinExistence type="predicted"/>
<dbReference type="GO" id="GO:0003899">
    <property type="term" value="F:DNA-directed RNA polymerase activity"/>
    <property type="evidence" value="ECO:0007669"/>
    <property type="project" value="UniProtKB-EC"/>
</dbReference>
<organism evidence="7 8">
    <name type="scientific">Escherichia coli</name>
    <dbReference type="NCBI Taxonomy" id="562"/>
    <lineage>
        <taxon>Bacteria</taxon>
        <taxon>Pseudomonadati</taxon>
        <taxon>Pseudomonadota</taxon>
        <taxon>Gammaproteobacteria</taxon>
        <taxon>Enterobacterales</taxon>
        <taxon>Enterobacteriaceae</taxon>
        <taxon>Escherichia</taxon>
    </lineage>
</organism>
<dbReference type="Gene3D" id="2.40.270.10">
    <property type="entry name" value="DNA-directed RNA polymerase, subunit 2, domain 6"/>
    <property type="match status" value="1"/>
</dbReference>
<dbReference type="InterPro" id="IPR037033">
    <property type="entry name" value="DNA-dir_RNAP_su2_hyb_sf"/>
</dbReference>
<evidence type="ECO:0000259" key="6">
    <source>
        <dbReference type="Pfam" id="PF00562"/>
    </source>
</evidence>
<keyword evidence="5" id="KW-0804">Transcription</keyword>
<dbReference type="GO" id="GO:0006351">
    <property type="term" value="P:DNA-templated transcription"/>
    <property type="evidence" value="ECO:0007669"/>
    <property type="project" value="InterPro"/>
</dbReference>
<dbReference type="GO" id="GO:0000428">
    <property type="term" value="C:DNA-directed RNA polymerase complex"/>
    <property type="evidence" value="ECO:0007669"/>
    <property type="project" value="UniProtKB-KW"/>
</dbReference>
<dbReference type="InterPro" id="IPR015712">
    <property type="entry name" value="DNA-dir_RNA_pol_su2"/>
</dbReference>
<evidence type="ECO:0000256" key="3">
    <source>
        <dbReference type="ARBA" id="ARBA00022679"/>
    </source>
</evidence>
<evidence type="ECO:0000256" key="4">
    <source>
        <dbReference type="ARBA" id="ARBA00022695"/>
    </source>
</evidence>
<sequence length="123" mass="13832">MRLAENLRKGMPIATPVFDGAKEAEIKELLKLGDLPTSGQIRLYDGRTGEQFERPVTVGYMYMLKLNHLVDDKMHARSTGSYSLVTQQPLGGKHSSVVSVSGRWKCGRWKHTAQHTPCRNAHR</sequence>
<evidence type="ECO:0000256" key="2">
    <source>
        <dbReference type="ARBA" id="ARBA00022478"/>
    </source>
</evidence>
<dbReference type="InterPro" id="IPR007120">
    <property type="entry name" value="DNA-dir_RNAP_su2_dom"/>
</dbReference>